<gene>
    <name evidence="1" type="ORF">AAFF_G00149720</name>
</gene>
<comment type="caution">
    <text evidence="1">The sequence shown here is derived from an EMBL/GenBank/DDBJ whole genome shotgun (WGS) entry which is preliminary data.</text>
</comment>
<evidence type="ECO:0000313" key="2">
    <source>
        <dbReference type="Proteomes" id="UP001221898"/>
    </source>
</evidence>
<organism evidence="1 2">
    <name type="scientific">Aldrovandia affinis</name>
    <dbReference type="NCBI Taxonomy" id="143900"/>
    <lineage>
        <taxon>Eukaryota</taxon>
        <taxon>Metazoa</taxon>
        <taxon>Chordata</taxon>
        <taxon>Craniata</taxon>
        <taxon>Vertebrata</taxon>
        <taxon>Euteleostomi</taxon>
        <taxon>Actinopterygii</taxon>
        <taxon>Neopterygii</taxon>
        <taxon>Teleostei</taxon>
        <taxon>Notacanthiformes</taxon>
        <taxon>Halosauridae</taxon>
        <taxon>Aldrovandia</taxon>
    </lineage>
</organism>
<sequence length="41" mass="4586">MLQHTAGSCEKCELPPSTLTPYANPSSWIWTLSAWFSPPLH</sequence>
<protein>
    <submittedName>
        <fullName evidence="1">Uncharacterized protein</fullName>
    </submittedName>
</protein>
<evidence type="ECO:0000313" key="1">
    <source>
        <dbReference type="EMBL" id="KAJ8387823.1"/>
    </source>
</evidence>
<accession>A0AAD7W8X5</accession>
<dbReference type="EMBL" id="JAINUG010000205">
    <property type="protein sequence ID" value="KAJ8387823.1"/>
    <property type="molecule type" value="Genomic_DNA"/>
</dbReference>
<dbReference type="AlphaFoldDB" id="A0AAD7W8X5"/>
<name>A0AAD7W8X5_9TELE</name>
<proteinExistence type="predicted"/>
<reference evidence="1" key="1">
    <citation type="journal article" date="2023" name="Science">
        <title>Genome structures resolve the early diversification of teleost fishes.</title>
        <authorList>
            <person name="Parey E."/>
            <person name="Louis A."/>
            <person name="Montfort J."/>
            <person name="Bouchez O."/>
            <person name="Roques C."/>
            <person name="Iampietro C."/>
            <person name="Lluch J."/>
            <person name="Castinel A."/>
            <person name="Donnadieu C."/>
            <person name="Desvignes T."/>
            <person name="Floi Bucao C."/>
            <person name="Jouanno E."/>
            <person name="Wen M."/>
            <person name="Mejri S."/>
            <person name="Dirks R."/>
            <person name="Jansen H."/>
            <person name="Henkel C."/>
            <person name="Chen W.J."/>
            <person name="Zahm M."/>
            <person name="Cabau C."/>
            <person name="Klopp C."/>
            <person name="Thompson A.W."/>
            <person name="Robinson-Rechavi M."/>
            <person name="Braasch I."/>
            <person name="Lecointre G."/>
            <person name="Bobe J."/>
            <person name="Postlethwait J.H."/>
            <person name="Berthelot C."/>
            <person name="Roest Crollius H."/>
            <person name="Guiguen Y."/>
        </authorList>
    </citation>
    <scope>NUCLEOTIDE SEQUENCE</scope>
    <source>
        <strain evidence="1">NC1722</strain>
    </source>
</reference>
<keyword evidence="2" id="KW-1185">Reference proteome</keyword>
<dbReference type="Proteomes" id="UP001221898">
    <property type="component" value="Unassembled WGS sequence"/>
</dbReference>